<dbReference type="GO" id="GO:0006269">
    <property type="term" value="P:DNA replication, synthesis of primer"/>
    <property type="evidence" value="ECO:0007669"/>
    <property type="project" value="UniProtKB-KW"/>
</dbReference>
<dbReference type="GO" id="GO:0051539">
    <property type="term" value="F:4 iron, 4 sulfur cluster binding"/>
    <property type="evidence" value="ECO:0007669"/>
    <property type="project" value="UniProtKB-KW"/>
</dbReference>
<dbReference type="GO" id="GO:1990077">
    <property type="term" value="C:primosome complex"/>
    <property type="evidence" value="ECO:0007669"/>
    <property type="project" value="UniProtKB-KW"/>
</dbReference>
<gene>
    <name evidence="9" type="ORF">METZ01_LOCUS58603</name>
</gene>
<dbReference type="InterPro" id="IPR058560">
    <property type="entry name" value="DNA_primase_C"/>
</dbReference>
<organism evidence="9">
    <name type="scientific">marine metagenome</name>
    <dbReference type="NCBI Taxonomy" id="408172"/>
    <lineage>
        <taxon>unclassified sequences</taxon>
        <taxon>metagenomes</taxon>
        <taxon>ecological metagenomes</taxon>
    </lineage>
</organism>
<dbReference type="InterPro" id="IPR007238">
    <property type="entry name" value="DNA_primase_lsu_euk/arc"/>
</dbReference>
<dbReference type="HAMAP" id="MF_00701">
    <property type="entry name" value="DNA_primase_lrg_arc"/>
    <property type="match status" value="1"/>
</dbReference>
<evidence type="ECO:0000256" key="3">
    <source>
        <dbReference type="ARBA" id="ARBA00022515"/>
    </source>
</evidence>
<evidence type="ECO:0000256" key="7">
    <source>
        <dbReference type="ARBA" id="ARBA00023014"/>
    </source>
</evidence>
<dbReference type="GO" id="GO:0006270">
    <property type="term" value="P:DNA replication initiation"/>
    <property type="evidence" value="ECO:0007669"/>
    <property type="project" value="TreeGrafter"/>
</dbReference>
<dbReference type="CDD" id="cd06560">
    <property type="entry name" value="PriL"/>
    <property type="match status" value="1"/>
</dbReference>
<keyword evidence="6" id="KW-0408">Iron</keyword>
<evidence type="ECO:0000256" key="2">
    <source>
        <dbReference type="ARBA" id="ARBA00022485"/>
    </source>
</evidence>
<dbReference type="SUPFAM" id="SSF140914">
    <property type="entry name" value="PriB N-terminal domain-like"/>
    <property type="match status" value="1"/>
</dbReference>
<sequence>MISFGHDEIVKYPFLAEAGQYLKDQGFTLEQFATDPDLQIIVDRAYERIESASQGNIYNYKVDDSSNKDSSLPLEVFSFLIAIILLKLAGMNTLVSRFSLAEARRAERFLEKDLVGKSNKTNEEFATKIFLDLFSIKIKKNGDYFTIPIADYLKHAVHFHELEWKLINRHVENGMVFLTPHESVRLTRKQLGNYIGTRIRSAQTPESFQVFEEKVAKLVKMGKKLTVTTTISTEFPPCIKHAIEVLNNGENLSHSGRFMLGTFLLGRGQTIEQIAPLFKNAPDYKERTTLYQLKQLAGETGGNTKYVCPSCDKIKSNDLCFAIPECDNIINPMQFGKKRL</sequence>
<evidence type="ECO:0000256" key="1">
    <source>
        <dbReference type="ARBA" id="ARBA00001966"/>
    </source>
</evidence>
<keyword evidence="5" id="KW-0479">Metal-binding</keyword>
<keyword evidence="7" id="KW-0411">Iron-sulfur</keyword>
<dbReference type="GO" id="GO:0003899">
    <property type="term" value="F:DNA-directed RNA polymerase activity"/>
    <property type="evidence" value="ECO:0007669"/>
    <property type="project" value="InterPro"/>
</dbReference>
<comment type="cofactor">
    <cofactor evidence="1">
        <name>[4Fe-4S] cluster</name>
        <dbReference type="ChEBI" id="CHEBI:49883"/>
    </cofactor>
</comment>
<evidence type="ECO:0000313" key="9">
    <source>
        <dbReference type="EMBL" id="SVA05749.1"/>
    </source>
</evidence>
<dbReference type="AlphaFoldDB" id="A0A381SQI4"/>
<dbReference type="PANTHER" id="PTHR10537:SF3">
    <property type="entry name" value="DNA PRIMASE LARGE SUBUNIT"/>
    <property type="match status" value="1"/>
</dbReference>
<accession>A0A381SQI4</accession>
<dbReference type="InterPro" id="IPR023642">
    <property type="entry name" value="DNA_primase_lsu_PriL"/>
</dbReference>
<evidence type="ECO:0000259" key="8">
    <source>
        <dbReference type="Pfam" id="PF04104"/>
    </source>
</evidence>
<evidence type="ECO:0000256" key="6">
    <source>
        <dbReference type="ARBA" id="ARBA00023004"/>
    </source>
</evidence>
<keyword evidence="2" id="KW-0004">4Fe-4S</keyword>
<dbReference type="EMBL" id="UINC01003372">
    <property type="protein sequence ID" value="SVA05749.1"/>
    <property type="molecule type" value="Genomic_DNA"/>
</dbReference>
<name>A0A381SQI4_9ZZZZ</name>
<keyword evidence="4" id="KW-0235">DNA replication</keyword>
<reference evidence="9" key="1">
    <citation type="submission" date="2018-05" db="EMBL/GenBank/DDBJ databases">
        <authorList>
            <person name="Lanie J.A."/>
            <person name="Ng W.-L."/>
            <person name="Kazmierczak K.M."/>
            <person name="Andrzejewski T.M."/>
            <person name="Davidsen T.M."/>
            <person name="Wayne K.J."/>
            <person name="Tettelin H."/>
            <person name="Glass J.I."/>
            <person name="Rusch D."/>
            <person name="Podicherti R."/>
            <person name="Tsui H.-C.T."/>
            <person name="Winkler M.E."/>
        </authorList>
    </citation>
    <scope>NUCLEOTIDE SEQUENCE</scope>
</reference>
<dbReference type="PANTHER" id="PTHR10537">
    <property type="entry name" value="DNA PRIMASE LARGE SUBUNIT"/>
    <property type="match status" value="1"/>
</dbReference>
<feature type="domain" description="DNA primase large subunit C-terminal" evidence="8">
    <location>
        <begin position="232"/>
        <end position="317"/>
    </location>
</feature>
<evidence type="ECO:0000256" key="5">
    <source>
        <dbReference type="ARBA" id="ARBA00022723"/>
    </source>
</evidence>
<keyword evidence="3" id="KW-0639">Primosome</keyword>
<evidence type="ECO:0000256" key="4">
    <source>
        <dbReference type="ARBA" id="ARBA00022705"/>
    </source>
</evidence>
<proteinExistence type="inferred from homology"/>
<dbReference type="GO" id="GO:0046872">
    <property type="term" value="F:metal ion binding"/>
    <property type="evidence" value="ECO:0007669"/>
    <property type="project" value="UniProtKB-KW"/>
</dbReference>
<protein>
    <recommendedName>
        <fullName evidence="8">DNA primase large subunit C-terminal domain-containing protein</fullName>
    </recommendedName>
</protein>
<dbReference type="Pfam" id="PF04104">
    <property type="entry name" value="DNA_primase_lrg"/>
    <property type="match status" value="1"/>
</dbReference>